<name>A0A2W7IE55_9PROT</name>
<evidence type="ECO:0000259" key="3">
    <source>
        <dbReference type="Pfam" id="PF02826"/>
    </source>
</evidence>
<evidence type="ECO:0000313" key="4">
    <source>
        <dbReference type="EMBL" id="PZW44739.1"/>
    </source>
</evidence>
<feature type="domain" description="D-isomer specific 2-hydroxyacid dehydrogenase NAD-binding" evidence="3">
    <location>
        <begin position="96"/>
        <end position="267"/>
    </location>
</feature>
<dbReference type="PANTHER" id="PTHR43333">
    <property type="entry name" value="2-HACID_DH_C DOMAIN-CONTAINING PROTEIN"/>
    <property type="match status" value="1"/>
</dbReference>
<comment type="caution">
    <text evidence="4">The sequence shown here is derived from an EMBL/GenBank/DDBJ whole genome shotgun (WGS) entry which is preliminary data.</text>
</comment>
<keyword evidence="1" id="KW-0560">Oxidoreductase</keyword>
<organism evidence="4 5">
    <name type="scientific">Humitalea rosea</name>
    <dbReference type="NCBI Taxonomy" id="990373"/>
    <lineage>
        <taxon>Bacteria</taxon>
        <taxon>Pseudomonadati</taxon>
        <taxon>Pseudomonadota</taxon>
        <taxon>Alphaproteobacteria</taxon>
        <taxon>Acetobacterales</taxon>
        <taxon>Roseomonadaceae</taxon>
        <taxon>Humitalea</taxon>
    </lineage>
</organism>
<dbReference type="GO" id="GO:0016491">
    <property type="term" value="F:oxidoreductase activity"/>
    <property type="evidence" value="ECO:0007669"/>
    <property type="project" value="UniProtKB-KW"/>
</dbReference>
<evidence type="ECO:0000313" key="5">
    <source>
        <dbReference type="Proteomes" id="UP000249688"/>
    </source>
</evidence>
<keyword evidence="2" id="KW-0520">NAD</keyword>
<dbReference type="InterPro" id="IPR006140">
    <property type="entry name" value="D-isomer_DH_NAD-bd"/>
</dbReference>
<dbReference type="Gene3D" id="3.40.50.720">
    <property type="entry name" value="NAD(P)-binding Rossmann-like Domain"/>
    <property type="match status" value="2"/>
</dbReference>
<reference evidence="4 5" key="1">
    <citation type="submission" date="2018-06" db="EMBL/GenBank/DDBJ databases">
        <title>Genomic Encyclopedia of Archaeal and Bacterial Type Strains, Phase II (KMG-II): from individual species to whole genera.</title>
        <authorList>
            <person name="Goeker M."/>
        </authorList>
    </citation>
    <scope>NUCLEOTIDE SEQUENCE [LARGE SCALE GENOMIC DNA]</scope>
    <source>
        <strain evidence="4 5">DSM 24525</strain>
    </source>
</reference>
<protein>
    <submittedName>
        <fullName evidence="4">Glyoxylate/hydroxypyruvate reductase A</fullName>
    </submittedName>
</protein>
<evidence type="ECO:0000256" key="2">
    <source>
        <dbReference type="ARBA" id="ARBA00023027"/>
    </source>
</evidence>
<keyword evidence="4" id="KW-0670">Pyruvate</keyword>
<dbReference type="EMBL" id="QKYU01000014">
    <property type="protein sequence ID" value="PZW44739.1"/>
    <property type="molecule type" value="Genomic_DNA"/>
</dbReference>
<dbReference type="GO" id="GO:0051287">
    <property type="term" value="F:NAD binding"/>
    <property type="evidence" value="ECO:0007669"/>
    <property type="project" value="InterPro"/>
</dbReference>
<dbReference type="PANTHER" id="PTHR43333:SF1">
    <property type="entry name" value="D-ISOMER SPECIFIC 2-HYDROXYACID DEHYDROGENASE NAD-BINDING DOMAIN-CONTAINING PROTEIN"/>
    <property type="match status" value="1"/>
</dbReference>
<sequence length="302" mass="32310">MPADKASMHAAFLELAGDRPIALWPDLPEPEKIGCIVAFRAPTGAFARLTNLRLIHGTGAGVNHMLADPTLPRHLPFARVVADEVTQGMAQHCLHAILRELREHRMYDGFQREKHWQRMPQIDAATWPVGIMGLGALGVGLAEHLARLGFAVRGWSRSARQLPGVETFAGPDQKHAFLAGCRAVVVLLPLTAETTGVLDAAALAALPRGAVVVAAGRGGQVDEAALLAALDAGQIGHAHLDVMVTEPLPQDSPIWTHPGITVTPHIAAAPNGKALARLVLENFDRLENGRELLFPVDLARGY</sequence>
<dbReference type="Proteomes" id="UP000249688">
    <property type="component" value="Unassembled WGS sequence"/>
</dbReference>
<dbReference type="RefSeq" id="WP_111398723.1">
    <property type="nucleotide sequence ID" value="NZ_QKYU01000014.1"/>
</dbReference>
<dbReference type="Pfam" id="PF02826">
    <property type="entry name" value="2-Hacid_dh_C"/>
    <property type="match status" value="1"/>
</dbReference>
<accession>A0A2W7IE55</accession>
<proteinExistence type="predicted"/>
<dbReference type="SUPFAM" id="SSF51735">
    <property type="entry name" value="NAD(P)-binding Rossmann-fold domains"/>
    <property type="match status" value="1"/>
</dbReference>
<dbReference type="InterPro" id="IPR036291">
    <property type="entry name" value="NAD(P)-bd_dom_sf"/>
</dbReference>
<dbReference type="OrthoDB" id="9787219at2"/>
<gene>
    <name evidence="4" type="ORF">C8P66_11428</name>
</gene>
<evidence type="ECO:0000256" key="1">
    <source>
        <dbReference type="ARBA" id="ARBA00023002"/>
    </source>
</evidence>
<keyword evidence="5" id="KW-1185">Reference proteome</keyword>
<dbReference type="AlphaFoldDB" id="A0A2W7IE55"/>